<evidence type="ECO:0000313" key="4">
    <source>
        <dbReference type="Proteomes" id="UP000663864"/>
    </source>
</evidence>
<dbReference type="Proteomes" id="UP000663864">
    <property type="component" value="Unassembled WGS sequence"/>
</dbReference>
<feature type="transmembrane region" description="Helical" evidence="1">
    <location>
        <begin position="79"/>
        <end position="100"/>
    </location>
</feature>
<name>A0A815I223_9BILA</name>
<dbReference type="EMBL" id="CAJOBD010002930">
    <property type="protein sequence ID" value="CAF3917804.1"/>
    <property type="molecule type" value="Genomic_DNA"/>
</dbReference>
<dbReference type="Proteomes" id="UP000663836">
    <property type="component" value="Unassembled WGS sequence"/>
</dbReference>
<comment type="caution">
    <text evidence="2">The sequence shown here is derived from an EMBL/GenBank/DDBJ whole genome shotgun (WGS) entry which is preliminary data.</text>
</comment>
<reference evidence="2" key="1">
    <citation type="submission" date="2021-02" db="EMBL/GenBank/DDBJ databases">
        <authorList>
            <person name="Nowell W R."/>
        </authorList>
    </citation>
    <scope>NUCLEOTIDE SEQUENCE</scope>
</reference>
<evidence type="ECO:0000313" key="3">
    <source>
        <dbReference type="EMBL" id="CAF3917804.1"/>
    </source>
</evidence>
<organism evidence="2 4">
    <name type="scientific">Rotaria sordida</name>
    <dbReference type="NCBI Taxonomy" id="392033"/>
    <lineage>
        <taxon>Eukaryota</taxon>
        <taxon>Metazoa</taxon>
        <taxon>Spiralia</taxon>
        <taxon>Gnathifera</taxon>
        <taxon>Rotifera</taxon>
        <taxon>Eurotatoria</taxon>
        <taxon>Bdelloidea</taxon>
        <taxon>Philodinida</taxon>
        <taxon>Philodinidae</taxon>
        <taxon>Rotaria</taxon>
    </lineage>
</organism>
<dbReference type="AlphaFoldDB" id="A0A815I223"/>
<keyword evidence="1" id="KW-0472">Membrane</keyword>
<proteinExistence type="predicted"/>
<sequence length="305" mass="35929">MVSPCWPNTVQLTLSIQCSNELILLLQRNTLPSIEQLSVTNEELHIPLLLNEGKSASGIRLCKHDLRERLDGTRLRYLLLRYLSLSDVVILLGSLTMPLLENMILVDLYDYTLDHVGKFQELNASMTLRYPSSCDLLFRHLRSLTFNFLSKSISKLERVTIIKQILDASPNLSHLVVPWEDFRECSHSYLNLRHVNLILERLYPEPIEYFNVDQLAQLVPYLCSLETSREIIKLNENLVQFIWKIIHRFDQLVYLIVNKDCLYRSKHEKQKIFEERLLAVGHNQLFNCNNIKIEFRRYDELCIWL</sequence>
<gene>
    <name evidence="3" type="ORF">JBS370_LOCUS21750</name>
    <name evidence="2" type="ORF">ZHD862_LOCUS31030</name>
</gene>
<protein>
    <recommendedName>
        <fullName evidence="5">FBD domain-containing protein</fullName>
    </recommendedName>
</protein>
<evidence type="ECO:0008006" key="5">
    <source>
        <dbReference type="Google" id="ProtNLM"/>
    </source>
</evidence>
<dbReference type="EMBL" id="CAJNOT010003040">
    <property type="protein sequence ID" value="CAF1360153.1"/>
    <property type="molecule type" value="Genomic_DNA"/>
</dbReference>
<accession>A0A815I223</accession>
<evidence type="ECO:0000256" key="1">
    <source>
        <dbReference type="SAM" id="Phobius"/>
    </source>
</evidence>
<keyword evidence="1" id="KW-1133">Transmembrane helix</keyword>
<evidence type="ECO:0000313" key="2">
    <source>
        <dbReference type="EMBL" id="CAF1360153.1"/>
    </source>
</evidence>
<keyword evidence="1" id="KW-0812">Transmembrane</keyword>